<protein>
    <submittedName>
        <fullName evidence="1">Uncharacterized protein</fullName>
    </submittedName>
</protein>
<name>A0A239KPC6_9FIRM</name>
<reference evidence="1 2" key="1">
    <citation type="submission" date="2017-06" db="EMBL/GenBank/DDBJ databases">
        <authorList>
            <person name="Kim H.J."/>
            <person name="Triplett B.A."/>
        </authorList>
    </citation>
    <scope>NUCLEOTIDE SEQUENCE [LARGE SCALE GENOMIC DNA]</scope>
    <source>
        <strain evidence="1 2">SCA</strain>
    </source>
</reference>
<accession>A0A239KPC6</accession>
<dbReference type="AlphaFoldDB" id="A0A239KPC6"/>
<evidence type="ECO:0000313" key="2">
    <source>
        <dbReference type="Proteomes" id="UP000198304"/>
    </source>
</evidence>
<evidence type="ECO:0000313" key="1">
    <source>
        <dbReference type="EMBL" id="SNT19473.1"/>
    </source>
</evidence>
<organism evidence="1 2">
    <name type="scientific">Anaerovirgula multivorans</name>
    <dbReference type="NCBI Taxonomy" id="312168"/>
    <lineage>
        <taxon>Bacteria</taxon>
        <taxon>Bacillati</taxon>
        <taxon>Bacillota</taxon>
        <taxon>Clostridia</taxon>
        <taxon>Peptostreptococcales</taxon>
        <taxon>Natronincolaceae</taxon>
        <taxon>Anaerovirgula</taxon>
    </lineage>
</organism>
<dbReference type="EMBL" id="FZOJ01000050">
    <property type="protein sequence ID" value="SNT19473.1"/>
    <property type="molecule type" value="Genomic_DNA"/>
</dbReference>
<proteinExistence type="predicted"/>
<sequence>MSKVKSIDSLMKYLRDKHNINISGKYPQTQTTKYRVLSWI</sequence>
<dbReference type="Proteomes" id="UP000198304">
    <property type="component" value="Unassembled WGS sequence"/>
</dbReference>
<keyword evidence="2" id="KW-1185">Reference proteome</keyword>
<gene>
    <name evidence="1" type="ORF">SAMN05446037_105024</name>
</gene>